<evidence type="ECO:0000313" key="2">
    <source>
        <dbReference type="EMBL" id="TVX88201.1"/>
    </source>
</evidence>
<protein>
    <submittedName>
        <fullName evidence="2">DMT family transporter</fullName>
    </submittedName>
</protein>
<evidence type="ECO:0000313" key="3">
    <source>
        <dbReference type="Proteomes" id="UP000318102"/>
    </source>
</evidence>
<comment type="caution">
    <text evidence="2">The sequence shown here is derived from an EMBL/GenBank/DDBJ whole genome shotgun (WGS) entry which is preliminary data.</text>
</comment>
<feature type="transmembrane region" description="Helical" evidence="1">
    <location>
        <begin position="74"/>
        <end position="91"/>
    </location>
</feature>
<keyword evidence="1" id="KW-1133">Transmembrane helix</keyword>
<proteinExistence type="predicted"/>
<sequence>MSSIIVLLIVLIGGVATAFQAGVNGLLGKKIGIIEGSFVSFLTGTIVLLILLLITTRGNLSPLLQALHVPKWQLTGGILGVIYVLIMIFAVPKIGTATTFVAIIATQMLMSTVIDHYGLFGKTIPINSYKVIGLILLAGALFFIYKSSQVQG</sequence>
<dbReference type="InterPro" id="IPR006750">
    <property type="entry name" value="YdcZ"/>
</dbReference>
<name>A0A559IKP3_9BACL</name>
<dbReference type="Proteomes" id="UP000318102">
    <property type="component" value="Unassembled WGS sequence"/>
</dbReference>
<feature type="transmembrane region" description="Helical" evidence="1">
    <location>
        <begin position="36"/>
        <end position="54"/>
    </location>
</feature>
<dbReference type="GO" id="GO:0005886">
    <property type="term" value="C:plasma membrane"/>
    <property type="evidence" value="ECO:0007669"/>
    <property type="project" value="TreeGrafter"/>
</dbReference>
<accession>A0A559IKP3</accession>
<dbReference type="EMBL" id="VNJK01000003">
    <property type="protein sequence ID" value="TVX88201.1"/>
    <property type="molecule type" value="Genomic_DNA"/>
</dbReference>
<dbReference type="PANTHER" id="PTHR34821:SF2">
    <property type="entry name" value="INNER MEMBRANE PROTEIN YDCZ"/>
    <property type="match status" value="1"/>
</dbReference>
<feature type="transmembrane region" description="Helical" evidence="1">
    <location>
        <begin position="97"/>
        <end position="114"/>
    </location>
</feature>
<dbReference type="PANTHER" id="PTHR34821">
    <property type="entry name" value="INNER MEMBRANE PROTEIN YDCZ"/>
    <property type="match status" value="1"/>
</dbReference>
<dbReference type="RefSeq" id="WP_144993222.1">
    <property type="nucleotide sequence ID" value="NZ_VNJK01000003.1"/>
</dbReference>
<reference evidence="2 3" key="1">
    <citation type="submission" date="2019-07" db="EMBL/GenBank/DDBJ databases">
        <authorList>
            <person name="Kim J."/>
        </authorList>
    </citation>
    <scope>NUCLEOTIDE SEQUENCE [LARGE SCALE GENOMIC DNA]</scope>
    <source>
        <strain evidence="2 3">N4</strain>
    </source>
</reference>
<organism evidence="2 3">
    <name type="scientific">Paenibacillus agilis</name>
    <dbReference type="NCBI Taxonomy" id="3020863"/>
    <lineage>
        <taxon>Bacteria</taxon>
        <taxon>Bacillati</taxon>
        <taxon>Bacillota</taxon>
        <taxon>Bacilli</taxon>
        <taxon>Bacillales</taxon>
        <taxon>Paenibacillaceae</taxon>
        <taxon>Paenibacillus</taxon>
    </lineage>
</organism>
<keyword evidence="3" id="KW-1185">Reference proteome</keyword>
<evidence type="ECO:0000256" key="1">
    <source>
        <dbReference type="SAM" id="Phobius"/>
    </source>
</evidence>
<dbReference type="AlphaFoldDB" id="A0A559IKP3"/>
<keyword evidence="1" id="KW-0472">Membrane</keyword>
<feature type="transmembrane region" description="Helical" evidence="1">
    <location>
        <begin position="126"/>
        <end position="145"/>
    </location>
</feature>
<dbReference type="OrthoDB" id="7864805at2"/>
<keyword evidence="1" id="KW-0812">Transmembrane</keyword>
<dbReference type="Pfam" id="PF04657">
    <property type="entry name" value="DMT_YdcZ"/>
    <property type="match status" value="1"/>
</dbReference>
<gene>
    <name evidence="2" type="ORF">FPZ44_20065</name>
</gene>